<reference evidence="2 3" key="1">
    <citation type="submission" date="2021-06" db="EMBL/GenBank/DDBJ databases">
        <authorList>
            <person name="Sun Q."/>
            <person name="Li D."/>
        </authorList>
    </citation>
    <scope>NUCLEOTIDE SEQUENCE [LARGE SCALE GENOMIC DNA]</scope>
    <source>
        <strain evidence="2 3">MSJ-40</strain>
    </source>
</reference>
<evidence type="ECO:0000313" key="3">
    <source>
        <dbReference type="Proteomes" id="UP000749471"/>
    </source>
</evidence>
<name>A0ABS6E8J1_9FIRM</name>
<dbReference type="EMBL" id="JAHLPM010000011">
    <property type="protein sequence ID" value="MBU5439069.1"/>
    <property type="molecule type" value="Genomic_DNA"/>
</dbReference>
<evidence type="ECO:0000313" key="2">
    <source>
        <dbReference type="EMBL" id="MBU5439069.1"/>
    </source>
</evidence>
<proteinExistence type="predicted"/>
<dbReference type="Pfam" id="PF21778">
    <property type="entry name" value="DUF6873"/>
    <property type="match status" value="1"/>
</dbReference>
<keyword evidence="3" id="KW-1185">Reference proteome</keyword>
<dbReference type="InterPro" id="IPR049238">
    <property type="entry name" value="DUF6873"/>
</dbReference>
<protein>
    <recommendedName>
        <fullName evidence="1">DUF6873 domain-containing protein</fullName>
    </recommendedName>
</protein>
<feature type="domain" description="DUF6873" evidence="1">
    <location>
        <begin position="16"/>
        <end position="243"/>
    </location>
</feature>
<dbReference type="RefSeq" id="WP_216520721.1">
    <property type="nucleotide sequence ID" value="NZ_JAHLPM010000011.1"/>
</dbReference>
<evidence type="ECO:0000259" key="1">
    <source>
        <dbReference type="Pfam" id="PF21778"/>
    </source>
</evidence>
<gene>
    <name evidence="2" type="ORF">KQI42_13675</name>
</gene>
<sequence>MDKNPFIPLKTADLVIVDGRVDEEILNNLKRLNLKVIQTIKCKEVEDSISYHPDIVIHPINNNTLLIAPNVFDYYEEKFHGLGIKIIKGEKFLHRRYPDDIAYNVGRLKGIAIHNFKYTDEKLKYYLERENLKLIDVKQGYSKCSMAIVGEMSAITSDYPIYEKLTSIGCKVLLIQPGHILLKGQNYGFIGGTTGNLSEDTIIISGSLCSHPEEKKILDFIKKNNKKVVFLSKKKIVDIGTIISLYCH</sequence>
<accession>A0ABS6E8J1</accession>
<comment type="caution">
    <text evidence="2">The sequence shown here is derived from an EMBL/GenBank/DDBJ whole genome shotgun (WGS) entry which is preliminary data.</text>
</comment>
<organism evidence="2 3">
    <name type="scientific">Tissierella simiarum</name>
    <dbReference type="NCBI Taxonomy" id="2841534"/>
    <lineage>
        <taxon>Bacteria</taxon>
        <taxon>Bacillati</taxon>
        <taxon>Bacillota</taxon>
        <taxon>Tissierellia</taxon>
        <taxon>Tissierellales</taxon>
        <taxon>Tissierellaceae</taxon>
        <taxon>Tissierella</taxon>
    </lineage>
</organism>
<dbReference type="Proteomes" id="UP000749471">
    <property type="component" value="Unassembled WGS sequence"/>
</dbReference>